<name>A0AAE0YR14_9GAST</name>
<protein>
    <submittedName>
        <fullName evidence="1">Uncharacterized protein</fullName>
    </submittedName>
</protein>
<keyword evidence="2" id="KW-1185">Reference proteome</keyword>
<accession>A0AAE0YR14</accession>
<reference evidence="1" key="1">
    <citation type="journal article" date="2023" name="G3 (Bethesda)">
        <title>A reference genome for the long-term kleptoplast-retaining sea slug Elysia crispata morphotype clarki.</title>
        <authorList>
            <person name="Eastman K.E."/>
            <person name="Pendleton A.L."/>
            <person name="Shaikh M.A."/>
            <person name="Suttiyut T."/>
            <person name="Ogas R."/>
            <person name="Tomko P."/>
            <person name="Gavelis G."/>
            <person name="Widhalm J.R."/>
            <person name="Wisecaver J.H."/>
        </authorList>
    </citation>
    <scope>NUCLEOTIDE SEQUENCE</scope>
    <source>
        <strain evidence="1">ECLA1</strain>
    </source>
</reference>
<evidence type="ECO:0000313" key="1">
    <source>
        <dbReference type="EMBL" id="KAK3754905.1"/>
    </source>
</evidence>
<dbReference type="AlphaFoldDB" id="A0AAE0YR14"/>
<proteinExistence type="predicted"/>
<gene>
    <name evidence="1" type="ORF">RRG08_054305</name>
</gene>
<sequence>MSLPCRHRSVDRCELQSCRFHVDTAVDIDRGVSNKARASLTVGCGQRLSPGQSDPGIEQSVWKFINCTGPSAQLVLTRHIETVSEDDCLLLETTF</sequence>
<comment type="caution">
    <text evidence="1">The sequence shown here is derived from an EMBL/GenBank/DDBJ whole genome shotgun (WGS) entry which is preliminary data.</text>
</comment>
<dbReference type="EMBL" id="JAWDGP010005626">
    <property type="protein sequence ID" value="KAK3754905.1"/>
    <property type="molecule type" value="Genomic_DNA"/>
</dbReference>
<dbReference type="Proteomes" id="UP001283361">
    <property type="component" value="Unassembled WGS sequence"/>
</dbReference>
<evidence type="ECO:0000313" key="2">
    <source>
        <dbReference type="Proteomes" id="UP001283361"/>
    </source>
</evidence>
<organism evidence="1 2">
    <name type="scientific">Elysia crispata</name>
    <name type="common">lettuce slug</name>
    <dbReference type="NCBI Taxonomy" id="231223"/>
    <lineage>
        <taxon>Eukaryota</taxon>
        <taxon>Metazoa</taxon>
        <taxon>Spiralia</taxon>
        <taxon>Lophotrochozoa</taxon>
        <taxon>Mollusca</taxon>
        <taxon>Gastropoda</taxon>
        <taxon>Heterobranchia</taxon>
        <taxon>Euthyneura</taxon>
        <taxon>Panpulmonata</taxon>
        <taxon>Sacoglossa</taxon>
        <taxon>Placobranchoidea</taxon>
        <taxon>Plakobranchidae</taxon>
        <taxon>Elysia</taxon>
    </lineage>
</organism>